<keyword evidence="3 6" id="KW-0812">Transmembrane</keyword>
<evidence type="ECO:0000256" key="5">
    <source>
        <dbReference type="ARBA" id="ARBA00023136"/>
    </source>
</evidence>
<dbReference type="PANTHER" id="PTHR23291:SF50">
    <property type="entry name" value="PROTEIN LIFEGUARD 4"/>
    <property type="match status" value="1"/>
</dbReference>
<feature type="transmembrane region" description="Helical" evidence="6">
    <location>
        <begin position="52"/>
        <end position="69"/>
    </location>
</feature>
<dbReference type="Proteomes" id="UP000002072">
    <property type="component" value="Chromosome"/>
</dbReference>
<feature type="transmembrane region" description="Helical" evidence="6">
    <location>
        <begin position="103"/>
        <end position="122"/>
    </location>
</feature>
<feature type="transmembrane region" description="Helical" evidence="6">
    <location>
        <begin position="134"/>
        <end position="153"/>
    </location>
</feature>
<dbReference type="GO" id="GO:0005886">
    <property type="term" value="C:plasma membrane"/>
    <property type="evidence" value="ECO:0007669"/>
    <property type="project" value="TreeGrafter"/>
</dbReference>
<evidence type="ECO:0000256" key="1">
    <source>
        <dbReference type="ARBA" id="ARBA00004141"/>
    </source>
</evidence>
<organism evidence="7 8">
    <name type="scientific">Streptobacillus moniliformis (strain ATCC 14647 / DSM 12112 / NCTC 10651 / 9901)</name>
    <dbReference type="NCBI Taxonomy" id="519441"/>
    <lineage>
        <taxon>Bacteria</taxon>
        <taxon>Fusobacteriati</taxon>
        <taxon>Fusobacteriota</taxon>
        <taxon>Fusobacteriia</taxon>
        <taxon>Fusobacteriales</taxon>
        <taxon>Leptotrichiaceae</taxon>
        <taxon>Streptobacillus</taxon>
    </lineage>
</organism>
<dbReference type="CDD" id="cd10432">
    <property type="entry name" value="BI-1-like_bacterial"/>
    <property type="match status" value="1"/>
</dbReference>
<keyword evidence="8" id="KW-1185">Reference proteome</keyword>
<feature type="transmembrane region" description="Helical" evidence="6">
    <location>
        <begin position="202"/>
        <end position="223"/>
    </location>
</feature>
<evidence type="ECO:0008006" key="9">
    <source>
        <dbReference type="Google" id="ProtNLM"/>
    </source>
</evidence>
<dbReference type="AlphaFoldDB" id="D1AX50"/>
<feature type="transmembrane region" description="Helical" evidence="6">
    <location>
        <begin position="75"/>
        <end position="96"/>
    </location>
</feature>
<dbReference type="PANTHER" id="PTHR23291">
    <property type="entry name" value="BAX INHIBITOR-RELATED"/>
    <property type="match status" value="1"/>
</dbReference>
<dbReference type="EMBL" id="CP001779">
    <property type="protein sequence ID" value="ACZ00876.1"/>
    <property type="molecule type" value="Genomic_DNA"/>
</dbReference>
<keyword evidence="5 6" id="KW-0472">Membrane</keyword>
<accession>D1AX50</accession>
<keyword evidence="4 6" id="KW-1133">Transmembrane helix</keyword>
<comment type="similarity">
    <text evidence="2 6">Belongs to the BI1 family.</text>
</comment>
<dbReference type="STRING" id="519441.Smon_0393"/>
<feature type="transmembrane region" description="Helical" evidence="6">
    <location>
        <begin position="20"/>
        <end position="40"/>
    </location>
</feature>
<dbReference type="HOGENOM" id="CLU_058671_1_0_0"/>
<evidence type="ECO:0000256" key="6">
    <source>
        <dbReference type="RuleBase" id="RU004379"/>
    </source>
</evidence>
<dbReference type="eggNOG" id="COG0670">
    <property type="taxonomic scope" value="Bacteria"/>
</dbReference>
<reference evidence="7 8" key="1">
    <citation type="journal article" date="2009" name="Stand. Genomic Sci.">
        <title>Complete genome sequence of Streptobacillus moniliformis type strain (9901T).</title>
        <authorList>
            <person name="Nolan M."/>
            <person name="Gronow S."/>
            <person name="Lapidus A."/>
            <person name="Ivanova N."/>
            <person name="Copeland A."/>
            <person name="Lucas S."/>
            <person name="Del Rio T.G."/>
            <person name="Chen F."/>
            <person name="Tice H."/>
            <person name="Pitluck S."/>
            <person name="Cheng J.F."/>
            <person name="Sims D."/>
            <person name="Meincke L."/>
            <person name="Bruce D."/>
            <person name="Goodwin L."/>
            <person name="Brettin T."/>
            <person name="Han C."/>
            <person name="Detter J.C."/>
            <person name="Ovchinikova G."/>
            <person name="Pati A."/>
            <person name="Mavromatis K."/>
            <person name="Mikhailova N."/>
            <person name="Chen A."/>
            <person name="Palaniappan K."/>
            <person name="Land M."/>
            <person name="Hauser L."/>
            <person name="Chang Y.J."/>
            <person name="Jeffries C.D."/>
            <person name="Rohde M."/>
            <person name="Sproer C."/>
            <person name="Goker M."/>
            <person name="Bristow J."/>
            <person name="Eisen J.A."/>
            <person name="Markowitz V."/>
            <person name="Hugenholtz P."/>
            <person name="Kyrpides N.C."/>
            <person name="Klenk H.P."/>
            <person name="Chain P."/>
        </authorList>
    </citation>
    <scope>NUCLEOTIDE SEQUENCE [LARGE SCALE GENOMIC DNA]</scope>
    <source>
        <strain evidence="8">ATCC 14647 / DSM 12112 / NCTC 10651 / 9901</strain>
    </source>
</reference>
<evidence type="ECO:0000256" key="2">
    <source>
        <dbReference type="ARBA" id="ARBA00010350"/>
    </source>
</evidence>
<dbReference type="Pfam" id="PF01027">
    <property type="entry name" value="Bax1-I"/>
    <property type="match status" value="1"/>
</dbReference>
<dbReference type="GeneID" id="29673302"/>
<gene>
    <name evidence="7" type="ordered locus">Smon_0393</name>
</gene>
<feature type="transmembrane region" description="Helical" evidence="6">
    <location>
        <begin position="160"/>
        <end position="176"/>
    </location>
</feature>
<dbReference type="KEGG" id="smf:Smon_0393"/>
<proteinExistence type="inferred from homology"/>
<evidence type="ECO:0000256" key="3">
    <source>
        <dbReference type="ARBA" id="ARBA00022692"/>
    </source>
</evidence>
<dbReference type="OrthoDB" id="9793828at2"/>
<dbReference type="InterPro" id="IPR006214">
    <property type="entry name" value="Bax_inhibitor_1-related"/>
</dbReference>
<sequence length="228" mass="25723">MYNEKNLNENIEMGILGSYLWMGLGLLITFGIMYSSLYSVKLVNISIMIQRFSIILMIAIAVLIRYIVVNSSASVLKLVFIGYSAFLGILLIPIMYAYQMVSIITLLGSTSAMFVGMSAYGYFTRSNLQSYSKYLFGGLLGIIVMSVLNIYIFKSNTGDIMLSMAGLLIFIIYTAVDTQRIKSMILDAYYEGNKDLLDKVKIFGALMLYSDFINMFLYLLSLFGKRRD</sequence>
<name>D1AX50_STRM9</name>
<evidence type="ECO:0000313" key="7">
    <source>
        <dbReference type="EMBL" id="ACZ00876.1"/>
    </source>
</evidence>
<protein>
    <recommendedName>
        <fullName evidence="9">Inner membrane protein YbhL</fullName>
    </recommendedName>
</protein>
<comment type="subcellular location">
    <subcellularLocation>
        <location evidence="1">Membrane</location>
        <topology evidence="1">Multi-pass membrane protein</topology>
    </subcellularLocation>
</comment>
<evidence type="ECO:0000313" key="8">
    <source>
        <dbReference type="Proteomes" id="UP000002072"/>
    </source>
</evidence>
<evidence type="ECO:0000256" key="4">
    <source>
        <dbReference type="ARBA" id="ARBA00022989"/>
    </source>
</evidence>
<dbReference type="RefSeq" id="WP_012858433.1">
    <property type="nucleotide sequence ID" value="NC_013515.1"/>
</dbReference>